<evidence type="ECO:0000256" key="14">
    <source>
        <dbReference type="SAM" id="MobiDB-lite"/>
    </source>
</evidence>
<dbReference type="InParanoid" id="A0A168MYY9"/>
<keyword evidence="9" id="KW-0175">Coiled coil</keyword>
<keyword evidence="7" id="KW-0832">Ubl conjugation</keyword>
<comment type="similarity">
    <text evidence="11">Belongs to the dynactin subunit 4 family.</text>
</comment>
<dbReference type="Proteomes" id="UP000078561">
    <property type="component" value="Unassembled WGS sequence"/>
</dbReference>
<keyword evidence="8" id="KW-0007">Acetylation</keyword>
<evidence type="ECO:0000313" key="16">
    <source>
        <dbReference type="Proteomes" id="UP000078561"/>
    </source>
</evidence>
<accession>A0A168MYY9</accession>
<dbReference type="AlphaFoldDB" id="A0A168MYY9"/>
<organism evidence="15">
    <name type="scientific">Absidia glauca</name>
    <name type="common">Pin mould</name>
    <dbReference type="NCBI Taxonomy" id="4829"/>
    <lineage>
        <taxon>Eukaryota</taxon>
        <taxon>Fungi</taxon>
        <taxon>Fungi incertae sedis</taxon>
        <taxon>Mucoromycota</taxon>
        <taxon>Mucoromycotina</taxon>
        <taxon>Mucoromycetes</taxon>
        <taxon>Mucorales</taxon>
        <taxon>Cunninghamellaceae</taxon>
        <taxon>Absidia</taxon>
    </lineage>
</organism>
<proteinExistence type="inferred from homology"/>
<dbReference type="GO" id="GO:0001725">
    <property type="term" value="C:stress fiber"/>
    <property type="evidence" value="ECO:0007669"/>
    <property type="project" value="UniProtKB-SubCell"/>
</dbReference>
<keyword evidence="4" id="KW-0963">Cytoplasm</keyword>
<keyword evidence="10" id="KW-0206">Cytoskeleton</keyword>
<evidence type="ECO:0000256" key="6">
    <source>
        <dbReference type="ARBA" id="ARBA00022553"/>
    </source>
</evidence>
<evidence type="ECO:0000256" key="12">
    <source>
        <dbReference type="ARBA" id="ARBA00034864"/>
    </source>
</evidence>
<evidence type="ECO:0000256" key="13">
    <source>
        <dbReference type="ARBA" id="ARBA00093507"/>
    </source>
</evidence>
<evidence type="ECO:0000313" key="15">
    <source>
        <dbReference type="EMBL" id="SAL99478.1"/>
    </source>
</evidence>
<comment type="subunit">
    <text evidence="13">Subunit of dynactin, a multiprotein complex part of a tripartite complex with dynein and a adapter, such as BICDL1, BICD2 or HOOK3. The dynactin complex is built around ACTR1A/ACTB filament and consists of an actin-related filament composed of a shoulder domain, a pointed end and a barbed end. Its length is defined by its flexible shoulder domain. The soulder is composed of 2 DCTN1 subunits, 4 DCTN2 and 2 DCTN3. The 4 DCNT2 (via N-terminus) bind the ACTR1A filament and act as molecular rulers to determine the length. The pointed end is important for binding dynein-dynactin cargo adapters. Consists of 4 subunits: ACTR10, DCNT4, DCTN5 and DCTN6. The barbed end is composed of a CAPZA1:CAPZB heterodimers, which binds ACTR1A/ACTB filament and dynactin and stabilizes dynactin. Interacts with ATP7B, but not ATP7A, in a copper-dependent manner. Interacts with ANK2; this interaction is required for localization at costameres. Interacts with N4BP2L1.</text>
</comment>
<dbReference type="STRING" id="4829.A0A168MYY9"/>
<feature type="region of interest" description="Disordered" evidence="14">
    <location>
        <begin position="428"/>
        <end position="469"/>
    </location>
</feature>
<dbReference type="InterPro" id="IPR008603">
    <property type="entry name" value="DCTN4"/>
</dbReference>
<evidence type="ECO:0000256" key="9">
    <source>
        <dbReference type="ARBA" id="ARBA00023054"/>
    </source>
</evidence>
<keyword evidence="6" id="KW-0597">Phosphoprotein</keyword>
<evidence type="ECO:0000256" key="10">
    <source>
        <dbReference type="ARBA" id="ARBA00023212"/>
    </source>
</evidence>
<dbReference type="OrthoDB" id="283815at2759"/>
<sequence length="607" mass="68334">MTYNPIDTSSSLPFVHYHCDCPDLKPSTHDSSRLNKDPVLLDEANSSLSLSSPPSLLLSPSTSTQLDRLDENLAFNTGRHLLSRDASNFLYPLSRLYFCEDCHEIRCPSCVQDEIISYYCPNCLFEVPTASVKSEKNRCARNCFQCPICHNTLAVMASQETTSSSPANAGPYFLACNVCRWNSQEIGMTFEKPTSLALQLQKNEDALPDVQEFDHLKEHFEKHLRVNTPSLPSSFLSFSSSGAFNKMMGSGMSYDLHHHSTAGHHHQQNQGRLDDITTYEASVQVPDREPATLEALVGLRDMDRISTLDQRYTQLYDQPYQMDQIHPQRIHLCIKRSKRCRTCRHILIKPEQKAQATRFKIKLVAMNYIPTITITKISPTTAHPQQQQQQQLQQSQQQQQHSLGLKIGVATQFALKFTNPLYEEVSVTLATPQSPPRRKQPGESVLGSDTGSTNDDRSPGSSSNSNINGHVTILSPHFSVNAYNDTIEYDDEMYPLGNSKSKSGRSASYASGIYEKRNNYTSVIVEVIPEKPGEFKFPLLVTCNYKSDEDRMDVSSGDIDEEEIDNMDMDSSMDGSRKANSSIRMDDDRTKSYSFWCLVGLGHVQNY</sequence>
<gene>
    <name evidence="15" type="primary">ABSGL_05092.1 scaffold 6272</name>
</gene>
<dbReference type="PANTHER" id="PTHR13034">
    <property type="entry name" value="DYNACTIN P62 SUBUNIT"/>
    <property type="match status" value="1"/>
</dbReference>
<dbReference type="Pfam" id="PF05502">
    <property type="entry name" value="Dynactin_p62"/>
    <property type="match status" value="2"/>
</dbReference>
<evidence type="ECO:0000256" key="1">
    <source>
        <dbReference type="ARBA" id="ARBA00004300"/>
    </source>
</evidence>
<evidence type="ECO:0000256" key="3">
    <source>
        <dbReference type="ARBA" id="ARBA00004657"/>
    </source>
</evidence>
<dbReference type="PANTHER" id="PTHR13034:SF2">
    <property type="entry name" value="DYNACTIN SUBUNIT 4"/>
    <property type="match status" value="1"/>
</dbReference>
<evidence type="ECO:0000256" key="2">
    <source>
        <dbReference type="ARBA" id="ARBA00004529"/>
    </source>
</evidence>
<dbReference type="GO" id="GO:0005869">
    <property type="term" value="C:dynactin complex"/>
    <property type="evidence" value="ECO:0007669"/>
    <property type="project" value="InterPro"/>
</dbReference>
<evidence type="ECO:0000256" key="8">
    <source>
        <dbReference type="ARBA" id="ARBA00022990"/>
    </source>
</evidence>
<protein>
    <recommendedName>
        <fullName evidence="12">Dynactin subunit 4</fullName>
    </recommendedName>
</protein>
<evidence type="ECO:0000256" key="5">
    <source>
        <dbReference type="ARBA" id="ARBA00022499"/>
    </source>
</evidence>
<keyword evidence="5" id="KW-1017">Isopeptide bond</keyword>
<dbReference type="EMBL" id="LT552697">
    <property type="protein sequence ID" value="SAL99478.1"/>
    <property type="molecule type" value="Genomic_DNA"/>
</dbReference>
<reference evidence="15" key="1">
    <citation type="submission" date="2016-04" db="EMBL/GenBank/DDBJ databases">
        <authorList>
            <person name="Evans L.H."/>
            <person name="Alamgir A."/>
            <person name="Owens N."/>
            <person name="Weber N.D."/>
            <person name="Virtaneva K."/>
            <person name="Barbian K."/>
            <person name="Babar A."/>
            <person name="Rosenke K."/>
        </authorList>
    </citation>
    <scope>NUCLEOTIDE SEQUENCE [LARGE SCALE GENOMIC DNA]</scope>
    <source>
        <strain evidence="15">CBS 101.48</strain>
    </source>
</reference>
<name>A0A168MYY9_ABSGL</name>
<evidence type="ECO:0000256" key="11">
    <source>
        <dbReference type="ARBA" id="ARBA00034776"/>
    </source>
</evidence>
<comment type="subcellular location">
    <subcellularLocation>
        <location evidence="1">Cytoplasm</location>
        <location evidence="1">Cytoskeleton</location>
        <location evidence="1">Microtubule organizing center</location>
        <location evidence="1">Centrosome</location>
    </subcellularLocation>
    <subcellularLocation>
        <location evidence="2">Cytoplasm</location>
        <location evidence="2">Cytoskeleton</location>
        <location evidence="2">Stress fiber</location>
    </subcellularLocation>
    <subcellularLocation>
        <location evidence="3">Cytoplasm</location>
        <location evidence="3">Myofibril</location>
    </subcellularLocation>
</comment>
<evidence type="ECO:0000256" key="4">
    <source>
        <dbReference type="ARBA" id="ARBA00022490"/>
    </source>
</evidence>
<keyword evidence="16" id="KW-1185">Reference proteome</keyword>
<dbReference type="OMA" id="KIYFCRH"/>
<evidence type="ECO:0000256" key="7">
    <source>
        <dbReference type="ARBA" id="ARBA00022843"/>
    </source>
</evidence>